<evidence type="ECO:0000313" key="1">
    <source>
        <dbReference type="Proteomes" id="UP000095283"/>
    </source>
</evidence>
<dbReference type="AlphaFoldDB" id="A0A1I7WGC6"/>
<evidence type="ECO:0000313" key="2">
    <source>
        <dbReference type="WBParaSite" id="Hba_04044"/>
    </source>
</evidence>
<dbReference type="WBParaSite" id="Hba_04044">
    <property type="protein sequence ID" value="Hba_04044"/>
    <property type="gene ID" value="Hba_04044"/>
</dbReference>
<protein>
    <submittedName>
        <fullName evidence="2">Uncharacterized protein</fullName>
    </submittedName>
</protein>
<dbReference type="Proteomes" id="UP000095283">
    <property type="component" value="Unplaced"/>
</dbReference>
<accession>A0A1I7WGC6</accession>
<reference evidence="2" key="1">
    <citation type="submission" date="2016-11" db="UniProtKB">
        <authorList>
            <consortium name="WormBaseParasite"/>
        </authorList>
    </citation>
    <scope>IDENTIFICATION</scope>
</reference>
<name>A0A1I7WGC6_HETBA</name>
<keyword evidence="1" id="KW-1185">Reference proteome</keyword>
<sequence>MVLVNITQCNKSEVPTSTFMLLLAQNLQRNAAEIRELKHFYILPPKVQIKILTEVKLSWKFHYLVLVATLNSPSHTSMNIFQDMKYLIEREFILLNRQFVPGAFKLTTENMRRKETASFGDISRIFAH</sequence>
<organism evidence="1 2">
    <name type="scientific">Heterorhabditis bacteriophora</name>
    <name type="common">Entomopathogenic nematode worm</name>
    <dbReference type="NCBI Taxonomy" id="37862"/>
    <lineage>
        <taxon>Eukaryota</taxon>
        <taxon>Metazoa</taxon>
        <taxon>Ecdysozoa</taxon>
        <taxon>Nematoda</taxon>
        <taxon>Chromadorea</taxon>
        <taxon>Rhabditida</taxon>
        <taxon>Rhabditina</taxon>
        <taxon>Rhabditomorpha</taxon>
        <taxon>Strongyloidea</taxon>
        <taxon>Heterorhabditidae</taxon>
        <taxon>Heterorhabditis</taxon>
    </lineage>
</organism>
<proteinExistence type="predicted"/>